<dbReference type="AlphaFoldDB" id="A0A6D2JZU9"/>
<accession>A0A6D2JZU9</accession>
<protein>
    <submittedName>
        <fullName evidence="1">Uncharacterized protein</fullName>
    </submittedName>
</protein>
<organism evidence="1 2">
    <name type="scientific">Microthlaspi erraticum</name>
    <dbReference type="NCBI Taxonomy" id="1685480"/>
    <lineage>
        <taxon>Eukaryota</taxon>
        <taxon>Viridiplantae</taxon>
        <taxon>Streptophyta</taxon>
        <taxon>Embryophyta</taxon>
        <taxon>Tracheophyta</taxon>
        <taxon>Spermatophyta</taxon>
        <taxon>Magnoliopsida</taxon>
        <taxon>eudicotyledons</taxon>
        <taxon>Gunneridae</taxon>
        <taxon>Pentapetalae</taxon>
        <taxon>rosids</taxon>
        <taxon>malvids</taxon>
        <taxon>Brassicales</taxon>
        <taxon>Brassicaceae</taxon>
        <taxon>Coluteocarpeae</taxon>
        <taxon>Microthlaspi</taxon>
    </lineage>
</organism>
<dbReference type="Proteomes" id="UP000467841">
    <property type="component" value="Unassembled WGS sequence"/>
</dbReference>
<gene>
    <name evidence="1" type="ORF">MERR_LOCUS32557</name>
</gene>
<keyword evidence="2" id="KW-1185">Reference proteome</keyword>
<dbReference type="EMBL" id="CACVBM020001318">
    <property type="protein sequence ID" value="CAA7045322.1"/>
    <property type="molecule type" value="Genomic_DNA"/>
</dbReference>
<name>A0A6D2JZU9_9BRAS</name>
<evidence type="ECO:0000313" key="1">
    <source>
        <dbReference type="EMBL" id="CAA7045322.1"/>
    </source>
</evidence>
<sequence>MTIDTLEERYQEASPSFVHSFSSTMATFREGSRNTIKDSKETSDFSIDTVDPCLKEESSIDDLSPAELAYP</sequence>
<reference evidence="1" key="1">
    <citation type="submission" date="2020-01" db="EMBL/GenBank/DDBJ databases">
        <authorList>
            <person name="Mishra B."/>
        </authorList>
    </citation>
    <scope>NUCLEOTIDE SEQUENCE [LARGE SCALE GENOMIC DNA]</scope>
</reference>
<evidence type="ECO:0000313" key="2">
    <source>
        <dbReference type="Proteomes" id="UP000467841"/>
    </source>
</evidence>
<comment type="caution">
    <text evidence="1">The sequence shown here is derived from an EMBL/GenBank/DDBJ whole genome shotgun (WGS) entry which is preliminary data.</text>
</comment>
<proteinExistence type="predicted"/>